<keyword evidence="3" id="KW-1185">Reference proteome</keyword>
<dbReference type="EMBL" id="BRVO01000002">
    <property type="protein sequence ID" value="GLB50061.1"/>
    <property type="molecule type" value="Genomic_DNA"/>
</dbReference>
<organism evidence="2 3">
    <name type="scientific">Neptunitalea lumnitzerae</name>
    <dbReference type="NCBI Taxonomy" id="2965509"/>
    <lineage>
        <taxon>Bacteria</taxon>
        <taxon>Pseudomonadati</taxon>
        <taxon>Bacteroidota</taxon>
        <taxon>Flavobacteriia</taxon>
        <taxon>Flavobacteriales</taxon>
        <taxon>Flavobacteriaceae</taxon>
        <taxon>Neptunitalea</taxon>
    </lineage>
</organism>
<comment type="caution">
    <text evidence="2">The sequence shown here is derived from an EMBL/GenBank/DDBJ whole genome shotgun (WGS) entry which is preliminary data.</text>
</comment>
<evidence type="ECO:0000313" key="2">
    <source>
        <dbReference type="EMBL" id="GLB50061.1"/>
    </source>
</evidence>
<evidence type="ECO:0000313" key="3">
    <source>
        <dbReference type="Proteomes" id="UP001143543"/>
    </source>
</evidence>
<accession>A0ABQ5MKX3</accession>
<keyword evidence="1" id="KW-0472">Membrane</keyword>
<sequence length="187" mass="21427">MRLDKDNIDTLFDDLQGSFDVHEPSQNHMKNFEAMLAKQSTKSTAKNSTIKNRRWWYVAASILIVIAVSIGVFNGTTKQKDELATVAPELYQSQTYFTGIINQELEKLQKEDTSPETKEIVNDAVKQINKLEKDYSKLKADLLENGADKRVIYAMITNLQKRIELLQHVLQTIDDVKTLKTETHEII</sequence>
<keyword evidence="1" id="KW-1133">Transmembrane helix</keyword>
<gene>
    <name evidence="2" type="ORF">Y10_24290</name>
</gene>
<reference evidence="2" key="1">
    <citation type="submission" date="2022-07" db="EMBL/GenBank/DDBJ databases">
        <title>Taxonomy of Novel Oxalotrophic and Methylotrophic Bacteria.</title>
        <authorList>
            <person name="Sahin N."/>
            <person name="Tani A."/>
        </authorList>
    </citation>
    <scope>NUCLEOTIDE SEQUENCE</scope>
    <source>
        <strain evidence="2">Y10</strain>
    </source>
</reference>
<feature type="transmembrane region" description="Helical" evidence="1">
    <location>
        <begin position="55"/>
        <end position="73"/>
    </location>
</feature>
<keyword evidence="1" id="KW-0812">Transmembrane</keyword>
<protein>
    <submittedName>
        <fullName evidence="2">Uncharacterized protein</fullName>
    </submittedName>
</protein>
<dbReference type="Proteomes" id="UP001143543">
    <property type="component" value="Unassembled WGS sequence"/>
</dbReference>
<proteinExistence type="predicted"/>
<dbReference type="RefSeq" id="WP_281765676.1">
    <property type="nucleotide sequence ID" value="NZ_BRVO01000002.1"/>
</dbReference>
<evidence type="ECO:0000256" key="1">
    <source>
        <dbReference type="SAM" id="Phobius"/>
    </source>
</evidence>
<name>A0ABQ5MKX3_9FLAO</name>